<sequence>MSIRSSWKQSFRRSGGHNSLWLFQNDIAKLIHTGARRMAQRRHERAARPGEAGLPSDSTPFGVAEDGQWTALATAGAPGPHANPRHQESRVF</sequence>
<proteinExistence type="predicted"/>
<name>A0A1X1Z4W9_9MYCO</name>
<accession>A0A1X1Z4W9</accession>
<dbReference type="EMBL" id="LQPJ01000140">
    <property type="protein sequence ID" value="ORW18300.1"/>
    <property type="molecule type" value="Genomic_DNA"/>
</dbReference>
<feature type="region of interest" description="Disordered" evidence="1">
    <location>
        <begin position="35"/>
        <end position="92"/>
    </location>
</feature>
<evidence type="ECO:0000256" key="1">
    <source>
        <dbReference type="SAM" id="MobiDB-lite"/>
    </source>
</evidence>
<dbReference type="Proteomes" id="UP000193529">
    <property type="component" value="Unassembled WGS sequence"/>
</dbReference>
<protein>
    <submittedName>
        <fullName evidence="2">Uncharacterized protein</fullName>
    </submittedName>
</protein>
<comment type="caution">
    <text evidence="2">The sequence shown here is derived from an EMBL/GenBank/DDBJ whole genome shotgun (WGS) entry which is preliminary data.</text>
</comment>
<reference evidence="2 3" key="1">
    <citation type="submission" date="2016-01" db="EMBL/GenBank/DDBJ databases">
        <title>The new phylogeny of the genus Mycobacterium.</title>
        <authorList>
            <person name="Tarcisio F."/>
            <person name="Conor M."/>
            <person name="Antonella G."/>
            <person name="Elisabetta G."/>
            <person name="Giulia F.S."/>
            <person name="Sara T."/>
            <person name="Anna F."/>
            <person name="Clotilde B."/>
            <person name="Roberto B."/>
            <person name="Veronica D.S."/>
            <person name="Fabio R."/>
            <person name="Monica P."/>
            <person name="Olivier J."/>
            <person name="Enrico T."/>
            <person name="Nicola S."/>
        </authorList>
    </citation>
    <scope>NUCLEOTIDE SEQUENCE [LARGE SCALE GENOMIC DNA]</scope>
    <source>
        <strain evidence="2 3">DSM 44572</strain>
    </source>
</reference>
<gene>
    <name evidence="2" type="ORF">AWC19_19490</name>
</gene>
<evidence type="ECO:0000313" key="2">
    <source>
        <dbReference type="EMBL" id="ORW18300.1"/>
    </source>
</evidence>
<organism evidence="2 3">
    <name type="scientific">Mycobacterium palustre</name>
    <dbReference type="NCBI Taxonomy" id="153971"/>
    <lineage>
        <taxon>Bacteria</taxon>
        <taxon>Bacillati</taxon>
        <taxon>Actinomycetota</taxon>
        <taxon>Actinomycetes</taxon>
        <taxon>Mycobacteriales</taxon>
        <taxon>Mycobacteriaceae</taxon>
        <taxon>Mycobacterium</taxon>
        <taxon>Mycobacterium simiae complex</taxon>
    </lineage>
</organism>
<keyword evidence="3" id="KW-1185">Reference proteome</keyword>
<feature type="compositionally biased region" description="Basic residues" evidence="1">
    <location>
        <begin position="35"/>
        <end position="45"/>
    </location>
</feature>
<dbReference type="AlphaFoldDB" id="A0A1X1Z4W9"/>
<evidence type="ECO:0000313" key="3">
    <source>
        <dbReference type="Proteomes" id="UP000193529"/>
    </source>
</evidence>
<dbReference type="STRING" id="153971.AWC19_19490"/>